<evidence type="ECO:0000313" key="1">
    <source>
        <dbReference type="EMBL" id="XCG97285.1"/>
    </source>
</evidence>
<proteinExistence type="predicted"/>
<dbReference type="EMBL" id="PP946909">
    <property type="protein sequence ID" value="XCG97285.1"/>
    <property type="molecule type" value="Genomic_DNA"/>
</dbReference>
<sequence>MAKVNARTVMVIRKRERRALRLDDGVIRCRIKAGYVDETGAVIATLYLKFDTKEKT</sequence>
<name>A0AAU8EIH9_9CAUD</name>
<reference evidence="1" key="1">
    <citation type="submission" date="2024-06" db="EMBL/GenBank/DDBJ databases">
        <authorList>
            <person name="Logan R."/>
            <person name="Biratu M.A."/>
            <person name="Chestnut P.R."/>
            <person name="Colombo E.M."/>
            <person name="Cuello R.A."/>
            <person name="Duno H.C."/>
            <person name="Karki J."/>
            <person name="Magloire W.D."/>
            <person name="Pozar I.R."/>
            <person name="Rearick M.C."/>
            <person name="Reed J.M."/>
            <person name="Waterman M.J.F."/>
        </authorList>
    </citation>
    <scope>NUCLEOTIDE SEQUENCE</scope>
</reference>
<organism evidence="1">
    <name type="scientific">Microbacterium phage Judebell</name>
    <dbReference type="NCBI Taxonomy" id="3230835"/>
    <lineage>
        <taxon>Viruses</taxon>
        <taxon>Duplodnaviria</taxon>
        <taxon>Heunggongvirae</taxon>
        <taxon>Uroviricota</taxon>
        <taxon>Caudoviricetes</taxon>
        <taxon>Squashvirus</taxon>
    </lineage>
</organism>
<accession>A0AAU8EIH9</accession>
<protein>
    <submittedName>
        <fullName evidence="1">Uncharacterized protein</fullName>
    </submittedName>
</protein>